<keyword evidence="4" id="KW-0862">Zinc</keyword>
<reference evidence="13" key="1">
    <citation type="submission" date="2016-06" db="UniProtKB">
        <authorList>
            <consortium name="WormBaseParasite"/>
        </authorList>
    </citation>
    <scope>IDENTIFICATION</scope>
</reference>
<evidence type="ECO:0000256" key="3">
    <source>
        <dbReference type="ARBA" id="ARBA00022771"/>
    </source>
</evidence>
<reference evidence="11 12" key="2">
    <citation type="submission" date="2018-11" db="EMBL/GenBank/DDBJ databases">
        <authorList>
            <consortium name="Pathogen Informatics"/>
        </authorList>
    </citation>
    <scope>NUCLEOTIDE SEQUENCE [LARGE SCALE GENOMIC DNA]</scope>
</reference>
<dbReference type="GO" id="GO:0045893">
    <property type="term" value="P:positive regulation of DNA-templated transcription"/>
    <property type="evidence" value="ECO:0007669"/>
    <property type="project" value="TreeGrafter"/>
</dbReference>
<keyword evidence="7" id="KW-0804">Transcription</keyword>
<evidence type="ECO:0000256" key="8">
    <source>
        <dbReference type="ARBA" id="ARBA00023242"/>
    </source>
</evidence>
<dbReference type="GO" id="GO:0008270">
    <property type="term" value="F:zinc ion binding"/>
    <property type="evidence" value="ECO:0007669"/>
    <property type="project" value="UniProtKB-KW"/>
</dbReference>
<evidence type="ECO:0000256" key="7">
    <source>
        <dbReference type="ARBA" id="ARBA00023163"/>
    </source>
</evidence>
<dbReference type="InterPro" id="IPR022056">
    <property type="entry name" value="CpG-bd_C"/>
</dbReference>
<protein>
    <recommendedName>
        <fullName evidence="9">CXXC-type zinc finger protein 1</fullName>
    </recommendedName>
</protein>
<accession>A0A183EZF5</accession>
<dbReference type="InterPro" id="IPR037869">
    <property type="entry name" value="Spp1/CFP1"/>
</dbReference>
<evidence type="ECO:0000256" key="5">
    <source>
        <dbReference type="ARBA" id="ARBA00023015"/>
    </source>
</evidence>
<evidence type="ECO:0000256" key="4">
    <source>
        <dbReference type="ARBA" id="ARBA00022833"/>
    </source>
</evidence>
<dbReference type="PANTHER" id="PTHR46174">
    <property type="entry name" value="CXXC-TYPE ZINC FINGER PROTEIN 1"/>
    <property type="match status" value="1"/>
</dbReference>
<keyword evidence="5" id="KW-0805">Transcription regulation</keyword>
<evidence type="ECO:0000313" key="11">
    <source>
        <dbReference type="EMBL" id="VDN45422.1"/>
    </source>
</evidence>
<organism evidence="13">
    <name type="scientific">Gongylonema pulchrum</name>
    <dbReference type="NCBI Taxonomy" id="637853"/>
    <lineage>
        <taxon>Eukaryota</taxon>
        <taxon>Metazoa</taxon>
        <taxon>Ecdysozoa</taxon>
        <taxon>Nematoda</taxon>
        <taxon>Chromadorea</taxon>
        <taxon>Rhabditida</taxon>
        <taxon>Spirurina</taxon>
        <taxon>Spiruromorpha</taxon>
        <taxon>Spiruroidea</taxon>
        <taxon>Gongylonematidae</taxon>
        <taxon>Gongylonema</taxon>
    </lineage>
</organism>
<dbReference type="Proteomes" id="UP000271098">
    <property type="component" value="Unassembled WGS sequence"/>
</dbReference>
<keyword evidence="8" id="KW-0539">Nucleus</keyword>
<dbReference type="GO" id="GO:0048188">
    <property type="term" value="C:Set1C/COMPASS complex"/>
    <property type="evidence" value="ECO:0007669"/>
    <property type="project" value="InterPro"/>
</dbReference>
<evidence type="ECO:0000256" key="2">
    <source>
        <dbReference type="ARBA" id="ARBA00022723"/>
    </source>
</evidence>
<dbReference type="WBParaSite" id="GPUH_0002637601-mRNA-1">
    <property type="protein sequence ID" value="GPUH_0002637601-mRNA-1"/>
    <property type="gene ID" value="GPUH_0002637601"/>
</dbReference>
<dbReference type="Pfam" id="PF12269">
    <property type="entry name" value="CpG_bind_C"/>
    <property type="match status" value="1"/>
</dbReference>
<keyword evidence="2" id="KW-0479">Metal-binding</keyword>
<dbReference type="GO" id="GO:0003677">
    <property type="term" value="F:DNA binding"/>
    <property type="evidence" value="ECO:0007669"/>
    <property type="project" value="UniProtKB-KW"/>
</dbReference>
<keyword evidence="3" id="KW-0863">Zinc-finger</keyword>
<gene>
    <name evidence="11" type="ORF">GPUH_LOCUS26345</name>
</gene>
<dbReference type="AlphaFoldDB" id="A0A183EZF5"/>
<evidence type="ECO:0000259" key="10">
    <source>
        <dbReference type="Pfam" id="PF12269"/>
    </source>
</evidence>
<evidence type="ECO:0000256" key="1">
    <source>
        <dbReference type="ARBA" id="ARBA00004123"/>
    </source>
</evidence>
<evidence type="ECO:0000256" key="6">
    <source>
        <dbReference type="ARBA" id="ARBA00023125"/>
    </source>
</evidence>
<name>A0A183EZF5_9BILA</name>
<dbReference type="EMBL" id="UYRT01110162">
    <property type="protein sequence ID" value="VDN45422.1"/>
    <property type="molecule type" value="Genomic_DNA"/>
</dbReference>
<evidence type="ECO:0000313" key="12">
    <source>
        <dbReference type="Proteomes" id="UP000271098"/>
    </source>
</evidence>
<evidence type="ECO:0000256" key="9">
    <source>
        <dbReference type="ARBA" id="ARBA00023828"/>
    </source>
</evidence>
<evidence type="ECO:0000313" key="13">
    <source>
        <dbReference type="WBParaSite" id="GPUH_0002637601-mRNA-1"/>
    </source>
</evidence>
<sequence length="100" mass="11836">MLEKHESRTSEHDEHTDTDYMLHCSVCALQFPTKYIIKHIERCFFRAERQSCFGTANKSRVNPYNIFCEEYNKSNNTFCKRLRVLCSEHSKPVDGNRKVS</sequence>
<proteinExistence type="predicted"/>
<comment type="subcellular location">
    <subcellularLocation>
        <location evidence="1">Nucleus</location>
    </subcellularLocation>
</comment>
<keyword evidence="12" id="KW-1185">Reference proteome</keyword>
<keyword evidence="6" id="KW-0238">DNA-binding</keyword>
<feature type="domain" description="CpG binding protein C-terminal" evidence="10">
    <location>
        <begin position="7"/>
        <end position="93"/>
    </location>
</feature>
<dbReference type="PANTHER" id="PTHR46174:SF1">
    <property type="entry name" value="CXXC-TYPE ZINC FINGER PROTEIN 1"/>
    <property type="match status" value="1"/>
</dbReference>
<dbReference type="OrthoDB" id="419183at2759"/>